<evidence type="ECO:0000256" key="1">
    <source>
        <dbReference type="ARBA" id="ARBA00004173"/>
    </source>
</evidence>
<dbReference type="AlphaFoldDB" id="A0A109UXW1"/>
<keyword evidence="9" id="KW-1185">Reference proteome</keyword>
<dbReference type="GO" id="GO:0032259">
    <property type="term" value="P:methylation"/>
    <property type="evidence" value="ECO:0007669"/>
    <property type="project" value="UniProtKB-KW"/>
</dbReference>
<accession>A0A109UXW1</accession>
<dbReference type="Proteomes" id="UP000243052">
    <property type="component" value="Chromosome ii"/>
</dbReference>
<evidence type="ECO:0000256" key="5">
    <source>
        <dbReference type="ARBA" id="ARBA00022679"/>
    </source>
</evidence>
<gene>
    <name evidence="8" type="ORF">AW171_hschr2960</name>
</gene>
<dbReference type="STRING" id="45286.A0A109UXW1"/>
<sequence>MLNFSTISLRRTPFQRTAGPLVVDVSSKLLGRLPTENLRMSFRCSHSYPLMTTQQLLEFKDASLFSSTYRDFMEWNNLKILQRGKFFDANLQKYSLEWENTQKYEPLIAHSLARCMLVDHKLNSFPYFDFNIIIVYTELEKAHRLAKLLLDYVEQVNPEQALLQNCCLVPVYNLPASKKERKLEENTDPRISVIDQGILLAESWDCVLEDPVYVILMDDVMKYLSCDLIRWNKDNVWEQMYVEVETLKDRKTATFREMEYWCNISHKLSTPLDLSYKHGSEMYVPTRFTQLLYHLKNSLPEHKLFALGVSRVQPWYYDWLYSREKRAMENTRAYQVYDIFEKQEVETIFISDFKKLKDLYISINDGKKLVTTDSLSDFNEDWMDLAETEEMLGKDLSREYELLQASRLHILRPV</sequence>
<evidence type="ECO:0000256" key="7">
    <source>
        <dbReference type="ARBA" id="ARBA00048612"/>
    </source>
</evidence>
<evidence type="ECO:0000256" key="3">
    <source>
        <dbReference type="ARBA" id="ARBA00011935"/>
    </source>
</evidence>
<dbReference type="InterPro" id="IPR003788">
    <property type="entry name" value="NDUFAF7"/>
</dbReference>
<dbReference type="EC" id="2.1.1.320" evidence="3"/>
<keyword evidence="4" id="KW-0489">Methyltransferase</keyword>
<proteinExistence type="inferred from homology"/>
<dbReference type="GO" id="GO:0005739">
    <property type="term" value="C:mitochondrion"/>
    <property type="evidence" value="ECO:0007669"/>
    <property type="project" value="UniProtKB-SubCell"/>
</dbReference>
<keyword evidence="5" id="KW-0808">Transferase</keyword>
<dbReference type="OrthoDB" id="17415at2759"/>
<evidence type="ECO:0000313" key="9">
    <source>
        <dbReference type="Proteomes" id="UP000243052"/>
    </source>
</evidence>
<evidence type="ECO:0000313" key="8">
    <source>
        <dbReference type="EMBL" id="AMD19147.1"/>
    </source>
</evidence>
<evidence type="ECO:0000256" key="2">
    <source>
        <dbReference type="ARBA" id="ARBA00005891"/>
    </source>
</evidence>
<dbReference type="GO" id="GO:0035243">
    <property type="term" value="F:protein-arginine omega-N symmetric methyltransferase activity"/>
    <property type="evidence" value="ECO:0007669"/>
    <property type="project" value="UniProtKB-EC"/>
</dbReference>
<comment type="subcellular location">
    <subcellularLocation>
        <location evidence="1">Mitochondrion</location>
    </subcellularLocation>
</comment>
<evidence type="ECO:0000256" key="6">
    <source>
        <dbReference type="ARBA" id="ARBA00023128"/>
    </source>
</evidence>
<organism evidence="8 9">
    <name type="scientific">Eremothecium sinecaudum</name>
    <dbReference type="NCBI Taxonomy" id="45286"/>
    <lineage>
        <taxon>Eukaryota</taxon>
        <taxon>Fungi</taxon>
        <taxon>Dikarya</taxon>
        <taxon>Ascomycota</taxon>
        <taxon>Saccharomycotina</taxon>
        <taxon>Saccharomycetes</taxon>
        <taxon>Saccharomycetales</taxon>
        <taxon>Saccharomycetaceae</taxon>
        <taxon>Eremothecium</taxon>
    </lineage>
</organism>
<dbReference type="Pfam" id="PF02636">
    <property type="entry name" value="Methyltransf_28"/>
    <property type="match status" value="1"/>
</dbReference>
<dbReference type="GeneID" id="28722617"/>
<comment type="catalytic activity">
    <reaction evidence="7">
        <text>L-arginyl-[protein] + 2 S-adenosyl-L-methionine = N(omega),N(omega)'-dimethyl-L-arginyl-[protein] + 2 S-adenosyl-L-homocysteine + 2 H(+)</text>
        <dbReference type="Rhea" id="RHEA:48108"/>
        <dbReference type="Rhea" id="RHEA-COMP:10532"/>
        <dbReference type="Rhea" id="RHEA-COMP:11992"/>
        <dbReference type="ChEBI" id="CHEBI:15378"/>
        <dbReference type="ChEBI" id="CHEBI:29965"/>
        <dbReference type="ChEBI" id="CHEBI:57856"/>
        <dbReference type="ChEBI" id="CHEBI:59789"/>
        <dbReference type="ChEBI" id="CHEBI:88221"/>
        <dbReference type="EC" id="2.1.1.320"/>
    </reaction>
</comment>
<keyword evidence="6" id="KW-0496">Mitochondrion</keyword>
<protein>
    <recommendedName>
        <fullName evidence="3">type II protein arginine methyltransferase</fullName>
        <ecNumber evidence="3">2.1.1.320</ecNumber>
    </recommendedName>
</protein>
<evidence type="ECO:0000256" key="4">
    <source>
        <dbReference type="ARBA" id="ARBA00022603"/>
    </source>
</evidence>
<comment type="similarity">
    <text evidence="2">Belongs to the NDUFAF7 family.</text>
</comment>
<dbReference type="RefSeq" id="XP_017986143.1">
    <property type="nucleotide sequence ID" value="XM_018130654.1"/>
</dbReference>
<name>A0A109UXW1_9SACH</name>
<reference evidence="8 9" key="1">
    <citation type="submission" date="2016-01" db="EMBL/GenBank/DDBJ databases">
        <title>Genome sequence of the yeast Holleya sinecauda.</title>
        <authorList>
            <person name="Dietrich F.S."/>
        </authorList>
    </citation>
    <scope>NUCLEOTIDE SEQUENCE [LARGE SCALE GENOMIC DNA]</scope>
    <source>
        <strain evidence="8 9">ATCC 58844</strain>
    </source>
</reference>
<dbReference type="EMBL" id="CP014242">
    <property type="protein sequence ID" value="AMD19147.1"/>
    <property type="molecule type" value="Genomic_DNA"/>
</dbReference>